<evidence type="ECO:0000313" key="2">
    <source>
        <dbReference type="Proteomes" id="UP000245728"/>
    </source>
</evidence>
<sequence>MADTNANGVPVALTKKGIQRVTDNTAGKQVVLPQGLITQFFGDELMQMLSTDEPEQSKAEGQS</sequence>
<keyword evidence="2" id="KW-1185">Reference proteome</keyword>
<dbReference type="EMBL" id="CP029347">
    <property type="protein sequence ID" value="AWL12790.1"/>
    <property type="molecule type" value="Genomic_DNA"/>
</dbReference>
<accession>A0A2S2E6B8</accession>
<dbReference type="KEGG" id="salh:HMF8227_02338"/>
<dbReference type="RefSeq" id="WP_109340334.1">
    <property type="nucleotide sequence ID" value="NZ_CP029347.1"/>
</dbReference>
<name>A0A2S2E6B8_9ALTE</name>
<reference evidence="1 2" key="1">
    <citation type="submission" date="2018-05" db="EMBL/GenBank/DDBJ databases">
        <title>Salinimonas sp. HMF8227 Genome sequencing and assembly.</title>
        <authorList>
            <person name="Kang H."/>
            <person name="Kang J."/>
            <person name="Cha I."/>
            <person name="Kim H."/>
            <person name="Joh K."/>
        </authorList>
    </citation>
    <scope>NUCLEOTIDE SEQUENCE [LARGE SCALE GENOMIC DNA]</scope>
    <source>
        <strain evidence="1 2">HMF8227</strain>
    </source>
</reference>
<dbReference type="AlphaFoldDB" id="A0A2S2E6B8"/>
<proteinExistence type="predicted"/>
<organism evidence="1 2">
    <name type="scientific">Saliniradius amylolyticus</name>
    <dbReference type="NCBI Taxonomy" id="2183582"/>
    <lineage>
        <taxon>Bacteria</taxon>
        <taxon>Pseudomonadati</taxon>
        <taxon>Pseudomonadota</taxon>
        <taxon>Gammaproteobacteria</taxon>
        <taxon>Alteromonadales</taxon>
        <taxon>Alteromonadaceae</taxon>
        <taxon>Saliniradius</taxon>
    </lineage>
</organism>
<evidence type="ECO:0000313" key="1">
    <source>
        <dbReference type="EMBL" id="AWL12790.1"/>
    </source>
</evidence>
<protein>
    <submittedName>
        <fullName evidence="1">Uncharacterized protein</fullName>
    </submittedName>
</protein>
<dbReference type="Proteomes" id="UP000245728">
    <property type="component" value="Chromosome"/>
</dbReference>
<gene>
    <name evidence="1" type="ORF">HMF8227_02338</name>
</gene>